<keyword evidence="5" id="KW-0862">Zinc</keyword>
<comment type="similarity">
    <text evidence="2">Belongs to the purine nucleoside phosphorylase YfiH/LACC1 family.</text>
</comment>
<evidence type="ECO:0000256" key="7">
    <source>
        <dbReference type="ARBA" id="ARBA00048968"/>
    </source>
</evidence>
<dbReference type="GO" id="GO:0005507">
    <property type="term" value="F:copper ion binding"/>
    <property type="evidence" value="ECO:0007669"/>
    <property type="project" value="TreeGrafter"/>
</dbReference>
<evidence type="ECO:0000256" key="3">
    <source>
        <dbReference type="ARBA" id="ARBA00022679"/>
    </source>
</evidence>
<keyword evidence="3" id="KW-0808">Transferase</keyword>
<comment type="caution">
    <text evidence="9">The sequence shown here is derived from an EMBL/GenBank/DDBJ whole genome shotgun (WGS) entry which is preliminary data.</text>
</comment>
<dbReference type="Pfam" id="PF02578">
    <property type="entry name" value="Cu-oxidase_4"/>
    <property type="match status" value="1"/>
</dbReference>
<evidence type="ECO:0000313" key="10">
    <source>
        <dbReference type="Proteomes" id="UP000019918"/>
    </source>
</evidence>
<comment type="catalytic activity">
    <reaction evidence="6">
        <text>adenosine + H2O + H(+) = inosine + NH4(+)</text>
        <dbReference type="Rhea" id="RHEA:24408"/>
        <dbReference type="ChEBI" id="CHEBI:15377"/>
        <dbReference type="ChEBI" id="CHEBI:15378"/>
        <dbReference type="ChEBI" id="CHEBI:16335"/>
        <dbReference type="ChEBI" id="CHEBI:17596"/>
        <dbReference type="ChEBI" id="CHEBI:28938"/>
        <dbReference type="EC" id="3.5.4.4"/>
    </reaction>
    <physiologicalReaction direction="left-to-right" evidence="6">
        <dbReference type="Rhea" id="RHEA:24409"/>
    </physiologicalReaction>
</comment>
<dbReference type="AlphaFoldDB" id="A0A014LXD8"/>
<dbReference type="PATRIC" id="fig|69222.5.peg.3595"/>
<dbReference type="OrthoDB" id="4279at2"/>
<keyword evidence="4" id="KW-0479">Metal-binding</keyword>
<evidence type="ECO:0000256" key="2">
    <source>
        <dbReference type="ARBA" id="ARBA00007353"/>
    </source>
</evidence>
<dbReference type="GO" id="GO:0017061">
    <property type="term" value="F:S-methyl-5-thioadenosine phosphorylase activity"/>
    <property type="evidence" value="ECO:0007669"/>
    <property type="project" value="UniProtKB-EC"/>
</dbReference>
<dbReference type="PANTHER" id="PTHR30616">
    <property type="entry name" value="UNCHARACTERIZED PROTEIN YFIH"/>
    <property type="match status" value="1"/>
</dbReference>
<comment type="catalytic activity">
    <reaction evidence="1">
        <text>inosine + phosphate = alpha-D-ribose 1-phosphate + hypoxanthine</text>
        <dbReference type="Rhea" id="RHEA:27646"/>
        <dbReference type="ChEBI" id="CHEBI:17368"/>
        <dbReference type="ChEBI" id="CHEBI:17596"/>
        <dbReference type="ChEBI" id="CHEBI:43474"/>
        <dbReference type="ChEBI" id="CHEBI:57720"/>
        <dbReference type="EC" id="2.4.2.1"/>
    </reaction>
    <physiologicalReaction direction="left-to-right" evidence="1">
        <dbReference type="Rhea" id="RHEA:27647"/>
    </physiologicalReaction>
</comment>
<dbReference type="InterPro" id="IPR038371">
    <property type="entry name" value="Cu_polyphenol_OxRdtase_sf"/>
</dbReference>
<evidence type="ECO:0008006" key="11">
    <source>
        <dbReference type="Google" id="ProtNLM"/>
    </source>
</evidence>
<comment type="catalytic activity">
    <reaction evidence="8">
        <text>S-methyl-5'-thioadenosine + phosphate = 5-(methylsulfanyl)-alpha-D-ribose 1-phosphate + adenine</text>
        <dbReference type="Rhea" id="RHEA:11852"/>
        <dbReference type="ChEBI" id="CHEBI:16708"/>
        <dbReference type="ChEBI" id="CHEBI:17509"/>
        <dbReference type="ChEBI" id="CHEBI:43474"/>
        <dbReference type="ChEBI" id="CHEBI:58533"/>
        <dbReference type="EC" id="2.4.2.28"/>
    </reaction>
    <physiologicalReaction direction="left-to-right" evidence="8">
        <dbReference type="Rhea" id="RHEA:11853"/>
    </physiologicalReaction>
</comment>
<evidence type="ECO:0000256" key="4">
    <source>
        <dbReference type="ARBA" id="ARBA00022723"/>
    </source>
</evidence>
<gene>
    <name evidence="9" type="ORF">BG55_17625</name>
</gene>
<dbReference type="STRING" id="69222.BG55_17625"/>
<dbReference type="CDD" id="cd16833">
    <property type="entry name" value="YfiH"/>
    <property type="match status" value="1"/>
</dbReference>
<organism evidence="9 10">
    <name type="scientific">Erwinia mallotivora</name>
    <dbReference type="NCBI Taxonomy" id="69222"/>
    <lineage>
        <taxon>Bacteria</taxon>
        <taxon>Pseudomonadati</taxon>
        <taxon>Pseudomonadota</taxon>
        <taxon>Gammaproteobacteria</taxon>
        <taxon>Enterobacterales</taxon>
        <taxon>Erwiniaceae</taxon>
        <taxon>Erwinia</taxon>
    </lineage>
</organism>
<dbReference type="RefSeq" id="WP_034939768.1">
    <property type="nucleotide sequence ID" value="NZ_JFHN01000063.1"/>
</dbReference>
<sequence>MSGAYLSPLLSSIDWLDHAFLTAGERPPAETVYNLQRHTAEVLLDNEALPVKSQQADGLIATGSRPVAVYTADCLPVLIADHRQQQVAAVHAGLNGALGGVLITAIGRLFQRGATPDSLTIAIGPAIGPCCYELGEERIAAIRQQDPHHLLPLIALSEQQSRNPLAVRPQASATTNGVWFDLPLLAKRMAMREGVAEGQIELSGVCTYCMAEEQASYRRNTHVHCGYQQRFSWIKRR</sequence>
<protein>
    <recommendedName>
        <fullName evidence="11">Polyphenol oxidoreductase</fullName>
    </recommendedName>
</protein>
<reference evidence="9 10" key="1">
    <citation type="submission" date="2014-02" db="EMBL/GenBank/DDBJ databases">
        <title>Draft genome of Erwinia mallotivora strain BT-MARDI, a papaya dieback pathogen.</title>
        <authorList>
            <person name="Redzuan R."/>
            <person name="Abu Bakar N."/>
            <person name="Badrun R."/>
            <person name="Mohd Raih M.F."/>
            <person name="Rozano L."/>
            <person name="Mat Amin N."/>
        </authorList>
    </citation>
    <scope>NUCLEOTIDE SEQUENCE [LARGE SCALE GENOMIC DNA]</scope>
    <source>
        <strain evidence="9 10">BT-MARDI</strain>
    </source>
</reference>
<evidence type="ECO:0000256" key="8">
    <source>
        <dbReference type="ARBA" id="ARBA00049893"/>
    </source>
</evidence>
<dbReference type="Proteomes" id="UP000019918">
    <property type="component" value="Unassembled WGS sequence"/>
</dbReference>
<dbReference type="PANTHER" id="PTHR30616:SF3">
    <property type="entry name" value="PURINE NUCLEOSIDE PHOSPHORYLASE"/>
    <property type="match status" value="1"/>
</dbReference>
<dbReference type="EMBL" id="JFHN01000063">
    <property type="protein sequence ID" value="EXU74226.1"/>
    <property type="molecule type" value="Genomic_DNA"/>
</dbReference>
<comment type="catalytic activity">
    <reaction evidence="7">
        <text>adenosine + phosphate = alpha-D-ribose 1-phosphate + adenine</text>
        <dbReference type="Rhea" id="RHEA:27642"/>
        <dbReference type="ChEBI" id="CHEBI:16335"/>
        <dbReference type="ChEBI" id="CHEBI:16708"/>
        <dbReference type="ChEBI" id="CHEBI:43474"/>
        <dbReference type="ChEBI" id="CHEBI:57720"/>
        <dbReference type="EC" id="2.4.2.1"/>
    </reaction>
    <physiologicalReaction direction="left-to-right" evidence="7">
        <dbReference type="Rhea" id="RHEA:27643"/>
    </physiologicalReaction>
</comment>
<evidence type="ECO:0000313" key="9">
    <source>
        <dbReference type="EMBL" id="EXU74226.1"/>
    </source>
</evidence>
<evidence type="ECO:0000256" key="6">
    <source>
        <dbReference type="ARBA" id="ARBA00047989"/>
    </source>
</evidence>
<dbReference type="Gene3D" id="3.60.140.10">
    <property type="entry name" value="CNF1/YfiH-like putative cysteine hydrolases"/>
    <property type="match status" value="1"/>
</dbReference>
<proteinExistence type="inferred from homology"/>
<evidence type="ECO:0000256" key="1">
    <source>
        <dbReference type="ARBA" id="ARBA00000553"/>
    </source>
</evidence>
<evidence type="ECO:0000256" key="5">
    <source>
        <dbReference type="ARBA" id="ARBA00022833"/>
    </source>
</evidence>
<dbReference type="InterPro" id="IPR003730">
    <property type="entry name" value="Cu_polyphenol_OxRdtase"/>
</dbReference>
<accession>A0A014LXD8</accession>
<keyword evidence="10" id="KW-1185">Reference proteome</keyword>
<dbReference type="SUPFAM" id="SSF64438">
    <property type="entry name" value="CNF1/YfiH-like putative cysteine hydrolases"/>
    <property type="match status" value="1"/>
</dbReference>
<name>A0A014LXD8_9GAMM</name>
<dbReference type="InterPro" id="IPR011324">
    <property type="entry name" value="Cytotoxic_necrot_fac-like_cat"/>
</dbReference>